<reference evidence="4 5" key="1">
    <citation type="submission" date="2021-05" db="EMBL/GenBank/DDBJ databases">
        <title>Shewanella sp. JM162201.</title>
        <authorList>
            <person name="Xu S."/>
            <person name="Li A."/>
        </authorList>
    </citation>
    <scope>NUCLEOTIDE SEQUENCE [LARGE SCALE GENOMIC DNA]</scope>
    <source>
        <strain evidence="4 5">JM162201</strain>
    </source>
</reference>
<dbReference type="EMBL" id="JAHEPS010000007">
    <property type="protein sequence ID" value="MBT1445987.1"/>
    <property type="molecule type" value="Genomic_DNA"/>
</dbReference>
<dbReference type="CDD" id="cd06445">
    <property type="entry name" value="ATase"/>
    <property type="match status" value="1"/>
</dbReference>
<protein>
    <submittedName>
        <fullName evidence="4">MGMT family protein</fullName>
    </submittedName>
</protein>
<dbReference type="InterPro" id="IPR052520">
    <property type="entry name" value="ATL_DNA_repair"/>
</dbReference>
<proteinExistence type="predicted"/>
<organism evidence="4 5">
    <name type="scientific">Shewanella jiangmenensis</name>
    <dbReference type="NCBI Taxonomy" id="2837387"/>
    <lineage>
        <taxon>Bacteria</taxon>
        <taxon>Pseudomonadati</taxon>
        <taxon>Pseudomonadota</taxon>
        <taxon>Gammaproteobacteria</taxon>
        <taxon>Alteromonadales</taxon>
        <taxon>Shewanellaceae</taxon>
        <taxon>Shewanella</taxon>
    </lineage>
</organism>
<dbReference type="Proteomes" id="UP001195903">
    <property type="component" value="Unassembled WGS sequence"/>
</dbReference>
<dbReference type="PANTHER" id="PTHR42942:SF1">
    <property type="entry name" value="ALKYLTRANSFERASE-LIKE PROTEIN 1"/>
    <property type="match status" value="1"/>
</dbReference>
<keyword evidence="1" id="KW-0227">DNA damage</keyword>
<evidence type="ECO:0000256" key="2">
    <source>
        <dbReference type="SAM" id="MobiDB-lite"/>
    </source>
</evidence>
<dbReference type="InterPro" id="IPR036217">
    <property type="entry name" value="MethylDNA_cys_MeTrfase_DNAb"/>
</dbReference>
<gene>
    <name evidence="4" type="ORF">KJI95_15940</name>
</gene>
<dbReference type="InterPro" id="IPR014048">
    <property type="entry name" value="MethylDNA_cys_MeTrfase_DNA-bd"/>
</dbReference>
<keyword evidence="5" id="KW-1185">Reference proteome</keyword>
<dbReference type="Pfam" id="PF01035">
    <property type="entry name" value="DNA_binding_1"/>
    <property type="match status" value="1"/>
</dbReference>
<dbReference type="Gene3D" id="1.10.10.10">
    <property type="entry name" value="Winged helix-like DNA-binding domain superfamily/Winged helix DNA-binding domain"/>
    <property type="match status" value="1"/>
</dbReference>
<evidence type="ECO:0000259" key="3">
    <source>
        <dbReference type="Pfam" id="PF01035"/>
    </source>
</evidence>
<evidence type="ECO:0000256" key="1">
    <source>
        <dbReference type="ARBA" id="ARBA00022763"/>
    </source>
</evidence>
<dbReference type="PANTHER" id="PTHR42942">
    <property type="entry name" value="6-O-METHYLGUANINE DNA METHYLTRANSFERASE"/>
    <property type="match status" value="1"/>
</dbReference>
<comment type="caution">
    <text evidence="4">The sequence shown here is derived from an EMBL/GenBank/DDBJ whole genome shotgun (WGS) entry which is preliminary data.</text>
</comment>
<feature type="region of interest" description="Disordered" evidence="2">
    <location>
        <begin position="1"/>
        <end position="35"/>
    </location>
</feature>
<dbReference type="SUPFAM" id="SSF46767">
    <property type="entry name" value="Methylated DNA-protein cysteine methyltransferase, C-terminal domain"/>
    <property type="match status" value="1"/>
</dbReference>
<feature type="domain" description="Methylated-DNA-[protein]-cysteine S-methyltransferase DNA binding" evidence="3">
    <location>
        <begin position="42"/>
        <end position="121"/>
    </location>
</feature>
<evidence type="ECO:0000313" key="4">
    <source>
        <dbReference type="EMBL" id="MBT1445987.1"/>
    </source>
</evidence>
<sequence length="148" mass="16241">MIAPDALPAAHKRSKAQGRLAHGADKIDSEAESESNKSLSPQRIWQIVTLIPAGKVLSYGKVADLAGLPGRARYVSRALKLAPDSLNLPWHRVINSQGKISFAVNTPAFREQQELLRLDGVQVNQGKIALSEYEWQPCLATLMLQLSF</sequence>
<accession>A0ABS5V6B7</accession>
<evidence type="ECO:0000313" key="5">
    <source>
        <dbReference type="Proteomes" id="UP001195903"/>
    </source>
</evidence>
<dbReference type="InterPro" id="IPR036388">
    <property type="entry name" value="WH-like_DNA-bd_sf"/>
</dbReference>
<name>A0ABS5V6B7_9GAMM</name>